<dbReference type="Proteomes" id="UP001156670">
    <property type="component" value="Unassembled WGS sequence"/>
</dbReference>
<name>A0ABQ5XHU9_9GAMM</name>
<organism evidence="1 2">
    <name type="scientific">Dyella acidisoli</name>
    <dbReference type="NCBI Taxonomy" id="1867834"/>
    <lineage>
        <taxon>Bacteria</taxon>
        <taxon>Pseudomonadati</taxon>
        <taxon>Pseudomonadota</taxon>
        <taxon>Gammaproteobacteria</taxon>
        <taxon>Lysobacterales</taxon>
        <taxon>Rhodanobacteraceae</taxon>
        <taxon>Dyella</taxon>
    </lineage>
</organism>
<keyword evidence="2" id="KW-1185">Reference proteome</keyword>
<dbReference type="EMBL" id="BSOB01000004">
    <property type="protein sequence ID" value="GLQ91259.1"/>
    <property type="molecule type" value="Genomic_DNA"/>
</dbReference>
<protein>
    <submittedName>
        <fullName evidence="1">Uncharacterized protein</fullName>
    </submittedName>
</protein>
<evidence type="ECO:0000313" key="2">
    <source>
        <dbReference type="Proteomes" id="UP001156670"/>
    </source>
</evidence>
<proteinExistence type="predicted"/>
<accession>A0ABQ5XHU9</accession>
<gene>
    <name evidence="1" type="ORF">GCM10007901_02090</name>
</gene>
<comment type="caution">
    <text evidence="1">The sequence shown here is derived from an EMBL/GenBank/DDBJ whole genome shotgun (WGS) entry which is preliminary data.</text>
</comment>
<evidence type="ECO:0000313" key="1">
    <source>
        <dbReference type="EMBL" id="GLQ91259.1"/>
    </source>
</evidence>
<reference evidence="2" key="1">
    <citation type="journal article" date="2019" name="Int. J. Syst. Evol. Microbiol.">
        <title>The Global Catalogue of Microorganisms (GCM) 10K type strain sequencing project: providing services to taxonomists for standard genome sequencing and annotation.</title>
        <authorList>
            <consortium name="The Broad Institute Genomics Platform"/>
            <consortium name="The Broad Institute Genome Sequencing Center for Infectious Disease"/>
            <person name="Wu L."/>
            <person name="Ma J."/>
        </authorList>
    </citation>
    <scope>NUCLEOTIDE SEQUENCE [LARGE SCALE GENOMIC DNA]</scope>
    <source>
        <strain evidence="2">NBRC 111980</strain>
    </source>
</reference>
<sequence>MLFNMEKLRLDGLLGTYSDKDGYFRSEYQIGQRLVWVQCKHREACKACANEVEPMLYNIWVTIPDVTAKAEEYSRMLIPEFWSIHDNSKREGHRLDVWGITITTDDDTILFYVSRNHGFDFSSPTFAKDDYWNDEPLHLPDVPDDHGVHVYRDGSGALFAVE</sequence>